<dbReference type="EMBL" id="CP108313">
    <property type="protein sequence ID" value="WTW69262.1"/>
    <property type="molecule type" value="Genomic_DNA"/>
</dbReference>
<keyword evidence="3" id="KW-1003">Cell membrane</keyword>
<dbReference type="GO" id="GO:0005886">
    <property type="term" value="C:plasma membrane"/>
    <property type="evidence" value="ECO:0007669"/>
    <property type="project" value="UniProtKB-SubCell"/>
</dbReference>
<feature type="transmembrane region" description="Helical" evidence="7">
    <location>
        <begin position="234"/>
        <end position="260"/>
    </location>
</feature>
<dbReference type="GO" id="GO:0055085">
    <property type="term" value="P:transmembrane transport"/>
    <property type="evidence" value="ECO:0007669"/>
    <property type="project" value="InterPro"/>
</dbReference>
<dbReference type="InterPro" id="IPR035906">
    <property type="entry name" value="MetI-like_sf"/>
</dbReference>
<dbReference type="CDD" id="cd06261">
    <property type="entry name" value="TM_PBP2"/>
    <property type="match status" value="1"/>
</dbReference>
<feature type="transmembrane region" description="Helical" evidence="7">
    <location>
        <begin position="147"/>
        <end position="168"/>
    </location>
</feature>
<comment type="similarity">
    <text evidence="7">Belongs to the binding-protein-dependent transport system permease family.</text>
</comment>
<dbReference type="AlphaFoldDB" id="A0AAU2VRT6"/>
<dbReference type="PANTHER" id="PTHR43163:SF6">
    <property type="entry name" value="DIPEPTIDE TRANSPORT SYSTEM PERMEASE PROTEIN DPPB-RELATED"/>
    <property type="match status" value="1"/>
</dbReference>
<evidence type="ECO:0000313" key="9">
    <source>
        <dbReference type="EMBL" id="WTW69262.1"/>
    </source>
</evidence>
<name>A0AAU2VRT6_9ACTN</name>
<dbReference type="InterPro" id="IPR000515">
    <property type="entry name" value="MetI-like"/>
</dbReference>
<evidence type="ECO:0000256" key="4">
    <source>
        <dbReference type="ARBA" id="ARBA00022692"/>
    </source>
</evidence>
<keyword evidence="2 7" id="KW-0813">Transport</keyword>
<feature type="transmembrane region" description="Helical" evidence="7">
    <location>
        <begin position="180"/>
        <end position="199"/>
    </location>
</feature>
<keyword evidence="6 7" id="KW-0472">Membrane</keyword>
<evidence type="ECO:0000256" key="1">
    <source>
        <dbReference type="ARBA" id="ARBA00004651"/>
    </source>
</evidence>
<keyword evidence="5 7" id="KW-1133">Transmembrane helix</keyword>
<accession>A0AAU2VRT6</accession>
<evidence type="ECO:0000256" key="5">
    <source>
        <dbReference type="ARBA" id="ARBA00022989"/>
    </source>
</evidence>
<feature type="transmembrane region" description="Helical" evidence="7">
    <location>
        <begin position="111"/>
        <end position="135"/>
    </location>
</feature>
<dbReference type="PROSITE" id="PS50928">
    <property type="entry name" value="ABC_TM1"/>
    <property type="match status" value="1"/>
</dbReference>
<dbReference type="Gene3D" id="1.10.3720.10">
    <property type="entry name" value="MetI-like"/>
    <property type="match status" value="1"/>
</dbReference>
<dbReference type="Pfam" id="PF00528">
    <property type="entry name" value="BPD_transp_1"/>
    <property type="match status" value="1"/>
</dbReference>
<evidence type="ECO:0000256" key="3">
    <source>
        <dbReference type="ARBA" id="ARBA00022475"/>
    </source>
</evidence>
<comment type="subcellular location">
    <subcellularLocation>
        <location evidence="1 7">Cell membrane</location>
        <topology evidence="1 7">Multi-pass membrane protein</topology>
    </subcellularLocation>
</comment>
<evidence type="ECO:0000256" key="6">
    <source>
        <dbReference type="ARBA" id="ARBA00023136"/>
    </source>
</evidence>
<evidence type="ECO:0000259" key="8">
    <source>
        <dbReference type="PROSITE" id="PS50928"/>
    </source>
</evidence>
<gene>
    <name evidence="9" type="ORF">OG398_13775</name>
</gene>
<dbReference type="SUPFAM" id="SSF161098">
    <property type="entry name" value="MetI-like"/>
    <property type="match status" value="1"/>
</dbReference>
<reference evidence="9" key="1">
    <citation type="submission" date="2022-10" db="EMBL/GenBank/DDBJ databases">
        <title>The complete genomes of actinobacterial strains from the NBC collection.</title>
        <authorList>
            <person name="Joergensen T.S."/>
            <person name="Alvarez Arevalo M."/>
            <person name="Sterndorff E.B."/>
            <person name="Faurdal D."/>
            <person name="Vuksanovic O."/>
            <person name="Mourched A.-S."/>
            <person name="Charusanti P."/>
            <person name="Shaw S."/>
            <person name="Blin K."/>
            <person name="Weber T."/>
        </authorList>
    </citation>
    <scope>NUCLEOTIDE SEQUENCE</scope>
    <source>
        <strain evidence="9">NBC_00008</strain>
    </source>
</reference>
<evidence type="ECO:0000256" key="2">
    <source>
        <dbReference type="ARBA" id="ARBA00022448"/>
    </source>
</evidence>
<feature type="domain" description="ABC transmembrane type-1" evidence="8">
    <location>
        <begin position="102"/>
        <end position="303"/>
    </location>
</feature>
<protein>
    <submittedName>
        <fullName evidence="9">ABC transporter permease</fullName>
    </submittedName>
</protein>
<feature type="transmembrane region" description="Helical" evidence="7">
    <location>
        <begin position="12"/>
        <end position="32"/>
    </location>
</feature>
<evidence type="ECO:0000256" key="7">
    <source>
        <dbReference type="RuleBase" id="RU363032"/>
    </source>
</evidence>
<dbReference type="PANTHER" id="PTHR43163">
    <property type="entry name" value="DIPEPTIDE TRANSPORT SYSTEM PERMEASE PROTEIN DPPB-RELATED"/>
    <property type="match status" value="1"/>
</dbReference>
<proteinExistence type="inferred from homology"/>
<sequence length="319" mass="33361">MNTALYAATRTLRALFVVWAAFTLTFVALRLLPGDPVALMLSGRGGFAGLTPEQIAATRADLGFDRPLITQYGSALADAVHGDFGASLQSGQPVSRMIAEAIPPTLQIGSLALVLALVLGTLTGVAANLTASPFLRQLLRSVPSFAVSMPSFWVGLILIQLLSFQWHLFPSIGNSGVRSMILPAFTMAIPGSALVAQVLGKSLHTTLQEPYADTVRATGAGRARLLFGHGLRNAAIPAVTVLGLLVGYLIGGAVVVETVFSRPGMGRITQSAVSAQDLPVVQGVVVVAALAFAVVNLLIDLVYPVLDPRIRSTGRLMTA</sequence>
<feature type="transmembrane region" description="Helical" evidence="7">
    <location>
        <begin position="280"/>
        <end position="306"/>
    </location>
</feature>
<keyword evidence="4 7" id="KW-0812">Transmembrane</keyword>
<organism evidence="9">
    <name type="scientific">Streptomyces sp. NBC_00008</name>
    <dbReference type="NCBI Taxonomy" id="2903610"/>
    <lineage>
        <taxon>Bacteria</taxon>
        <taxon>Bacillati</taxon>
        <taxon>Actinomycetota</taxon>
        <taxon>Actinomycetes</taxon>
        <taxon>Kitasatosporales</taxon>
        <taxon>Streptomycetaceae</taxon>
        <taxon>Streptomyces</taxon>
    </lineage>
</organism>